<dbReference type="EMBL" id="LR586016">
    <property type="protein sequence ID" value="VIP04217.1"/>
    <property type="molecule type" value="Genomic_DNA"/>
</dbReference>
<feature type="chain" id="PRO_5036383937" description="Lipoprotein" evidence="1">
    <location>
        <begin position="25"/>
        <end position="75"/>
    </location>
</feature>
<dbReference type="KEGG" id="tim:GMBLW1_49760"/>
<dbReference type="PROSITE" id="PS51257">
    <property type="entry name" value="PROKAR_LIPOPROTEIN"/>
    <property type="match status" value="1"/>
</dbReference>
<dbReference type="AlphaFoldDB" id="A0A6C2YS94"/>
<accession>A0A6C2YS94</accession>
<protein>
    <recommendedName>
        <fullName evidence="4">Lipoprotein</fullName>
    </recommendedName>
</protein>
<reference evidence="2" key="1">
    <citation type="submission" date="2019-04" db="EMBL/GenBank/DDBJ databases">
        <authorList>
            <consortium name="Science for Life Laboratories"/>
        </authorList>
    </citation>
    <scope>NUCLEOTIDE SEQUENCE</scope>
    <source>
        <strain evidence="2">MBLW1</strain>
    </source>
</reference>
<sequence length="75" mass="7830">MARFICLVVLAVAMLAGMGCNRVAPLAKAIPYVDDTINGAGKTVTRRPPPGVSEAAQIGVEYGMPGGSSRNDRNR</sequence>
<proteinExistence type="predicted"/>
<organism evidence="2">
    <name type="scientific">Tuwongella immobilis</name>
    <dbReference type="NCBI Taxonomy" id="692036"/>
    <lineage>
        <taxon>Bacteria</taxon>
        <taxon>Pseudomonadati</taxon>
        <taxon>Planctomycetota</taxon>
        <taxon>Planctomycetia</taxon>
        <taxon>Gemmatales</taxon>
        <taxon>Gemmataceae</taxon>
        <taxon>Tuwongella</taxon>
    </lineage>
</organism>
<evidence type="ECO:0000313" key="3">
    <source>
        <dbReference type="Proteomes" id="UP000464378"/>
    </source>
</evidence>
<evidence type="ECO:0000313" key="2">
    <source>
        <dbReference type="EMBL" id="VIP04217.1"/>
    </source>
</evidence>
<evidence type="ECO:0008006" key="4">
    <source>
        <dbReference type="Google" id="ProtNLM"/>
    </source>
</evidence>
<dbReference type="Proteomes" id="UP000464378">
    <property type="component" value="Chromosome"/>
</dbReference>
<evidence type="ECO:0000256" key="1">
    <source>
        <dbReference type="SAM" id="SignalP"/>
    </source>
</evidence>
<gene>
    <name evidence="2" type="ORF">GMBLW1_49760</name>
</gene>
<dbReference type="InParanoid" id="A0A6C2YS94"/>
<dbReference type="EMBL" id="LR593887">
    <property type="protein sequence ID" value="VTS05798.1"/>
    <property type="molecule type" value="Genomic_DNA"/>
</dbReference>
<feature type="signal peptide" evidence="1">
    <location>
        <begin position="1"/>
        <end position="24"/>
    </location>
</feature>
<keyword evidence="3" id="KW-1185">Reference proteome</keyword>
<name>A0A6C2YS94_9BACT</name>
<keyword evidence="1" id="KW-0732">Signal</keyword>